<dbReference type="Proteomes" id="UP000316639">
    <property type="component" value="Unassembled WGS sequence"/>
</dbReference>
<proteinExistence type="predicted"/>
<name>A0A563EJ48_9PSEU</name>
<dbReference type="OrthoDB" id="3674129at2"/>
<protein>
    <submittedName>
        <fullName evidence="2">Uncharacterized protein</fullName>
    </submittedName>
</protein>
<gene>
    <name evidence="2" type="ORF">FKR81_34335</name>
</gene>
<feature type="region of interest" description="Disordered" evidence="1">
    <location>
        <begin position="135"/>
        <end position="163"/>
    </location>
</feature>
<organism evidence="2 3">
    <name type="scientific">Lentzea tibetensis</name>
    <dbReference type="NCBI Taxonomy" id="2591470"/>
    <lineage>
        <taxon>Bacteria</taxon>
        <taxon>Bacillati</taxon>
        <taxon>Actinomycetota</taxon>
        <taxon>Actinomycetes</taxon>
        <taxon>Pseudonocardiales</taxon>
        <taxon>Pseudonocardiaceae</taxon>
        <taxon>Lentzea</taxon>
    </lineage>
</organism>
<dbReference type="RefSeq" id="WP_146358394.1">
    <property type="nucleotide sequence ID" value="NZ_VOBR01000029.1"/>
</dbReference>
<dbReference type="AlphaFoldDB" id="A0A563EJ48"/>
<feature type="compositionally biased region" description="Basic and acidic residues" evidence="1">
    <location>
        <begin position="151"/>
        <end position="160"/>
    </location>
</feature>
<sequence length="215" mass="24105">MQTRLDPRRWPGRVVPETDREVDVAVEALCSRASWPDAVFSRIRDVLAPWFAAGWCVDALLRAVDTRPDGASQGRPRGRDQVAHEFLHARLRAWSGDGSGFARPPLPGMTLGQWWRVNRRNAALNAPRARTPLAEAGESARAAAASQARAHLRDPVQRCRERGRRRQEVLDSLLVPGLRPPTFEDAWRLLAEFPMPTQRVCSHCGHVRQPARHAA</sequence>
<reference evidence="2 3" key="1">
    <citation type="submission" date="2019-07" db="EMBL/GenBank/DDBJ databases">
        <title>Lentzea xizangensis sp. nov., isolated from Qinghai-Tibetan Plateau Soils.</title>
        <authorList>
            <person name="Huang J."/>
        </authorList>
    </citation>
    <scope>NUCLEOTIDE SEQUENCE [LARGE SCALE GENOMIC DNA]</scope>
    <source>
        <strain evidence="2 3">FXJ1.1311</strain>
    </source>
</reference>
<accession>A0A563EJ48</accession>
<dbReference type="EMBL" id="VOBR01000029">
    <property type="protein sequence ID" value="TWP46885.1"/>
    <property type="molecule type" value="Genomic_DNA"/>
</dbReference>
<comment type="caution">
    <text evidence="2">The sequence shown here is derived from an EMBL/GenBank/DDBJ whole genome shotgun (WGS) entry which is preliminary data.</text>
</comment>
<evidence type="ECO:0000313" key="3">
    <source>
        <dbReference type="Proteomes" id="UP000316639"/>
    </source>
</evidence>
<evidence type="ECO:0000256" key="1">
    <source>
        <dbReference type="SAM" id="MobiDB-lite"/>
    </source>
</evidence>
<evidence type="ECO:0000313" key="2">
    <source>
        <dbReference type="EMBL" id="TWP46885.1"/>
    </source>
</evidence>
<feature type="compositionally biased region" description="Low complexity" evidence="1">
    <location>
        <begin position="135"/>
        <end position="149"/>
    </location>
</feature>
<keyword evidence="3" id="KW-1185">Reference proteome</keyword>